<organism evidence="1 2">
    <name type="scientific">Mitsuokella multacida</name>
    <dbReference type="NCBI Taxonomy" id="52226"/>
    <lineage>
        <taxon>Bacteria</taxon>
        <taxon>Bacillati</taxon>
        <taxon>Bacillota</taxon>
        <taxon>Negativicutes</taxon>
        <taxon>Selenomonadales</taxon>
        <taxon>Selenomonadaceae</taxon>
        <taxon>Mitsuokella</taxon>
    </lineage>
</organism>
<gene>
    <name evidence="1" type="ORF">DW674_00860</name>
</gene>
<protein>
    <recommendedName>
        <fullName evidence="3">Phosphoribosyl-ATP pyrophosphohydrolase</fullName>
    </recommendedName>
</protein>
<evidence type="ECO:0008006" key="3">
    <source>
        <dbReference type="Google" id="ProtNLM"/>
    </source>
</evidence>
<dbReference type="AlphaFoldDB" id="A0A414NZQ6"/>
<dbReference type="Proteomes" id="UP000283442">
    <property type="component" value="Unassembled WGS sequence"/>
</dbReference>
<accession>A0A414NZQ6</accession>
<name>A0A414NZQ6_9FIRM</name>
<dbReference type="Gene3D" id="1.10.287.1080">
    <property type="entry name" value="MazG-like"/>
    <property type="match status" value="1"/>
</dbReference>
<evidence type="ECO:0000313" key="1">
    <source>
        <dbReference type="EMBL" id="RHF53444.1"/>
    </source>
</evidence>
<proteinExistence type="predicted"/>
<comment type="caution">
    <text evidence="1">The sequence shown here is derived from an EMBL/GenBank/DDBJ whole genome shotgun (WGS) entry which is preliminary data.</text>
</comment>
<evidence type="ECO:0000313" key="2">
    <source>
        <dbReference type="Proteomes" id="UP000283442"/>
    </source>
</evidence>
<dbReference type="EMBL" id="QRHE01000001">
    <property type="protein sequence ID" value="RHF53444.1"/>
    <property type="molecule type" value="Genomic_DNA"/>
</dbReference>
<reference evidence="1 2" key="1">
    <citation type="submission" date="2018-08" db="EMBL/GenBank/DDBJ databases">
        <title>A genome reference for cultivated species of the human gut microbiota.</title>
        <authorList>
            <person name="Zou Y."/>
            <person name="Xue W."/>
            <person name="Luo G."/>
        </authorList>
    </citation>
    <scope>NUCLEOTIDE SEQUENCE [LARGE SCALE GENOMIC DNA]</scope>
    <source>
        <strain evidence="1 2">AM25-21AC</strain>
    </source>
</reference>
<sequence>MWGDGMKIYTERDLPMPVLHDKHQTYDANTSVRTWFQKLQEEVVEAHEKAVYYQLAGEDDEERRAGLAEELTDIKTVCETYLHALGYDGCERAAIQRQVNEKNKRRGYLMPFTSTMSTEKGGEGR</sequence>
<dbReference type="SUPFAM" id="SSF101386">
    <property type="entry name" value="all-alpha NTP pyrophosphatases"/>
    <property type="match status" value="1"/>
</dbReference>